<comment type="caution">
    <text evidence="1">The sequence shown here is derived from an EMBL/GenBank/DDBJ whole genome shotgun (WGS) entry which is preliminary data.</text>
</comment>
<dbReference type="InterPro" id="IPR038666">
    <property type="entry name" value="SSP1_head-tail_sf"/>
</dbReference>
<dbReference type="AlphaFoldDB" id="A0A5S5D060"/>
<evidence type="ECO:0000313" key="1">
    <source>
        <dbReference type="EMBL" id="TYP89421.1"/>
    </source>
</evidence>
<dbReference type="Pfam" id="PF05521">
    <property type="entry name" value="Phage_HCP"/>
    <property type="match status" value="1"/>
</dbReference>
<dbReference type="Gene3D" id="2.40.10.270">
    <property type="entry name" value="Bacteriophage SPP1 head-tail adaptor protein"/>
    <property type="match status" value="1"/>
</dbReference>
<accession>A0A5S5D060</accession>
<sequence length="110" mass="12647">MQLGKYDQRIEFVKYGQEPDGAGGYIPTREVILSSWASVEQLKQRKDLEAVSMGLKSAFRVRMMVRKEFKPGVGTNVEWRGKTYAVTTDPQVENVRMQQEWIFDITQSNG</sequence>
<dbReference type="InterPro" id="IPR008767">
    <property type="entry name" value="Phage_SPP1_head-tail_adaptor"/>
</dbReference>
<gene>
    <name evidence="1" type="ORF">BC792_12722</name>
</gene>
<name>A0A5S5D060_9SPHI</name>
<dbReference type="RefSeq" id="WP_148910019.1">
    <property type="nucleotide sequence ID" value="NZ_VNHX01000027.1"/>
</dbReference>
<organism evidence="1 2">
    <name type="scientific">Sphingobacterium allocomposti</name>
    <dbReference type="NCBI Taxonomy" id="415956"/>
    <lineage>
        <taxon>Bacteria</taxon>
        <taxon>Pseudomonadati</taxon>
        <taxon>Bacteroidota</taxon>
        <taxon>Sphingobacteriia</taxon>
        <taxon>Sphingobacteriales</taxon>
        <taxon>Sphingobacteriaceae</taxon>
        <taxon>Sphingobacterium</taxon>
    </lineage>
</organism>
<dbReference type="Proteomes" id="UP000325105">
    <property type="component" value="Unassembled WGS sequence"/>
</dbReference>
<keyword evidence="2" id="KW-1185">Reference proteome</keyword>
<dbReference type="EMBL" id="VNHX01000027">
    <property type="protein sequence ID" value="TYP89421.1"/>
    <property type="molecule type" value="Genomic_DNA"/>
</dbReference>
<reference evidence="1 2" key="1">
    <citation type="submission" date="2019-07" db="EMBL/GenBank/DDBJ databases">
        <title>Genomic Encyclopedia of Archaeal and Bacterial Type Strains, Phase II (KMG-II): from individual species to whole genera.</title>
        <authorList>
            <person name="Goeker M."/>
        </authorList>
    </citation>
    <scope>NUCLEOTIDE SEQUENCE [LARGE SCALE GENOMIC DNA]</scope>
    <source>
        <strain evidence="1 2">DSM 18850</strain>
    </source>
</reference>
<dbReference type="OrthoDB" id="711635at2"/>
<dbReference type="NCBIfam" id="TIGR01563">
    <property type="entry name" value="gp16_SPP1"/>
    <property type="match status" value="1"/>
</dbReference>
<evidence type="ECO:0000313" key="2">
    <source>
        <dbReference type="Proteomes" id="UP000325105"/>
    </source>
</evidence>
<protein>
    <submittedName>
        <fullName evidence="1">SPP1 family predicted phage head-tail adaptor</fullName>
    </submittedName>
</protein>
<proteinExistence type="predicted"/>